<evidence type="ECO:0000313" key="1">
    <source>
        <dbReference type="EMBL" id="TKW01296.1"/>
    </source>
</evidence>
<keyword evidence="2" id="KW-1185">Reference proteome</keyword>
<name>A0A4V6D356_SETVI</name>
<evidence type="ECO:0000313" key="2">
    <source>
        <dbReference type="Proteomes" id="UP000298652"/>
    </source>
</evidence>
<reference evidence="1" key="1">
    <citation type="submission" date="2019-03" db="EMBL/GenBank/DDBJ databases">
        <title>WGS assembly of Setaria viridis.</title>
        <authorList>
            <person name="Huang P."/>
            <person name="Jenkins J."/>
            <person name="Grimwood J."/>
            <person name="Barry K."/>
            <person name="Healey A."/>
            <person name="Mamidi S."/>
            <person name="Sreedasyam A."/>
            <person name="Shu S."/>
            <person name="Feldman M."/>
            <person name="Wu J."/>
            <person name="Yu Y."/>
            <person name="Chen C."/>
            <person name="Johnson J."/>
            <person name="Rokhsar D."/>
            <person name="Baxter I."/>
            <person name="Schmutz J."/>
            <person name="Brutnell T."/>
            <person name="Kellogg E."/>
        </authorList>
    </citation>
    <scope>NUCLEOTIDE SEQUENCE [LARGE SCALE GENOMIC DNA]</scope>
</reference>
<gene>
    <name evidence="1" type="ORF">SEVIR_8G170400v2</name>
</gene>
<dbReference type="EMBL" id="CM016559">
    <property type="protein sequence ID" value="TKW01296.1"/>
    <property type="molecule type" value="Genomic_DNA"/>
</dbReference>
<dbReference type="Proteomes" id="UP000298652">
    <property type="component" value="Chromosome 8"/>
</dbReference>
<dbReference type="AlphaFoldDB" id="A0A4V6D356"/>
<protein>
    <submittedName>
        <fullName evidence="1">Uncharacterized protein</fullName>
    </submittedName>
</protein>
<sequence>MKSTSVGASPADSLQPWHLLDITIPFCYFSGSLPYRTTPSTGAPPPPPSCAVPPCALPSSKRLTPCWCAPWPKV</sequence>
<organism evidence="1 2">
    <name type="scientific">Setaria viridis</name>
    <name type="common">Green bristlegrass</name>
    <name type="synonym">Setaria italica subsp. viridis</name>
    <dbReference type="NCBI Taxonomy" id="4556"/>
    <lineage>
        <taxon>Eukaryota</taxon>
        <taxon>Viridiplantae</taxon>
        <taxon>Streptophyta</taxon>
        <taxon>Embryophyta</taxon>
        <taxon>Tracheophyta</taxon>
        <taxon>Spermatophyta</taxon>
        <taxon>Magnoliopsida</taxon>
        <taxon>Liliopsida</taxon>
        <taxon>Poales</taxon>
        <taxon>Poaceae</taxon>
        <taxon>PACMAD clade</taxon>
        <taxon>Panicoideae</taxon>
        <taxon>Panicodae</taxon>
        <taxon>Paniceae</taxon>
        <taxon>Cenchrinae</taxon>
        <taxon>Setaria</taxon>
    </lineage>
</organism>
<accession>A0A4V6D356</accession>
<proteinExistence type="predicted"/>
<dbReference type="Gramene" id="TKW01296">
    <property type="protein sequence ID" value="TKW01296"/>
    <property type="gene ID" value="SEVIR_8G170400v2"/>
</dbReference>